<accession>A0A015Z9B7</accession>
<dbReference type="RefSeq" id="WP_009293429.1">
    <property type="nucleotide sequence ID" value="NZ_JGDJ01000012.1"/>
</dbReference>
<evidence type="ECO:0000313" key="1">
    <source>
        <dbReference type="EMBL" id="EXZ31459.1"/>
    </source>
</evidence>
<dbReference type="EMBL" id="JGDJ01000012">
    <property type="protein sequence ID" value="EXZ31459.1"/>
    <property type="molecule type" value="Genomic_DNA"/>
</dbReference>
<name>A0A015Z9B7_BACFG</name>
<proteinExistence type="predicted"/>
<gene>
    <name evidence="1" type="ORF">M136_4789</name>
</gene>
<organism evidence="1 2">
    <name type="scientific">Bacteroides fragilis str. S36L11</name>
    <dbReference type="NCBI Taxonomy" id="1339327"/>
    <lineage>
        <taxon>Bacteria</taxon>
        <taxon>Pseudomonadati</taxon>
        <taxon>Bacteroidota</taxon>
        <taxon>Bacteroidia</taxon>
        <taxon>Bacteroidales</taxon>
        <taxon>Bacteroidaceae</taxon>
        <taxon>Bacteroides</taxon>
    </lineage>
</organism>
<sequence>MGTMLAQKKPLESIQRSQAINFVAEIFYDELQFILDRRLLDHTMVNCHGMNSRVKSRDVLSVSEQHVATTNAGKEYILLNLARNSIYHQLPELLFHPLVLSTPGMSNKEIVEAIRANEKQDKELIQFFAPFDTEFFKEKVRINNRHLNFFSDPDSKKNFIKMIEVMENIELSITPHQKYKLFLFLCNAERYKENLPAIEQLFLIVLGLKVKLRLEVHEIDETVYLSVGSGCIGQTLGLNGLMISETDDLTATIILDTPTDDYEEVKTHLSNVRRILEFFILSTRNIEVDYLVCGETDFILGENRLGYNMNL</sequence>
<dbReference type="AlphaFoldDB" id="A0A015Z9B7"/>
<comment type="caution">
    <text evidence="1">The sequence shown here is derived from an EMBL/GenBank/DDBJ whole genome shotgun (WGS) entry which is preliminary data.</text>
</comment>
<protein>
    <recommendedName>
        <fullName evidence="3">Type VI secretion system baseplate subunit TssG</fullName>
    </recommendedName>
</protein>
<dbReference type="PATRIC" id="fig|1339327.3.peg.88"/>
<evidence type="ECO:0000313" key="2">
    <source>
        <dbReference type="Proteomes" id="UP000022082"/>
    </source>
</evidence>
<evidence type="ECO:0008006" key="3">
    <source>
        <dbReference type="Google" id="ProtNLM"/>
    </source>
</evidence>
<dbReference type="Proteomes" id="UP000022082">
    <property type="component" value="Unassembled WGS sequence"/>
</dbReference>
<reference evidence="1 2" key="1">
    <citation type="submission" date="2014-02" db="EMBL/GenBank/DDBJ databases">
        <authorList>
            <person name="Sears C."/>
            <person name="Carroll K."/>
            <person name="Sack B.R."/>
            <person name="Qadri F."/>
            <person name="Myers L.L."/>
            <person name="Chung G.-T."/>
            <person name="Escheverria P."/>
            <person name="Fraser C.M."/>
            <person name="Sadzewicz L."/>
            <person name="Shefchek K.A."/>
            <person name="Tallon L."/>
            <person name="Das S.P."/>
            <person name="Daugherty S."/>
            <person name="Mongodin E.F."/>
        </authorList>
    </citation>
    <scope>NUCLEOTIDE SEQUENCE [LARGE SCALE GENOMIC DNA]</scope>
    <source>
        <strain evidence="1 2">S36L11</strain>
    </source>
</reference>